<evidence type="ECO:0000256" key="10">
    <source>
        <dbReference type="ARBA" id="ARBA00022982"/>
    </source>
</evidence>
<dbReference type="Pfam" id="PF01059">
    <property type="entry name" value="Oxidored_q5_N"/>
    <property type="match status" value="1"/>
</dbReference>
<evidence type="ECO:0000256" key="11">
    <source>
        <dbReference type="ARBA" id="ARBA00022989"/>
    </source>
</evidence>
<evidence type="ECO:0000256" key="2">
    <source>
        <dbReference type="ARBA" id="ARBA00004225"/>
    </source>
</evidence>
<evidence type="ECO:0000256" key="9">
    <source>
        <dbReference type="ARBA" id="ARBA00022967"/>
    </source>
</evidence>
<evidence type="ECO:0000256" key="15">
    <source>
        <dbReference type="ARBA" id="ARBA00023136"/>
    </source>
</evidence>
<evidence type="ECO:0000259" key="19">
    <source>
        <dbReference type="Pfam" id="PF01059"/>
    </source>
</evidence>
<comment type="function">
    <text evidence="17">Core subunit of the mitochondrial membrane respiratory chain NADH dehydrogenase (Complex I) which catalyzes electron transfer from NADH through the respiratory chain, using ubiquinone as an electron acceptor. Essential for the catalytic activity and assembly of complex I.</text>
</comment>
<feature type="domain" description="NADH:ubiquinone oxidoreductase chain 4 N-terminal" evidence="19">
    <location>
        <begin position="1"/>
        <end position="103"/>
    </location>
</feature>
<dbReference type="PANTHER" id="PTHR43507">
    <property type="entry name" value="NADH-UBIQUINONE OXIDOREDUCTASE CHAIN 4"/>
    <property type="match status" value="1"/>
</dbReference>
<feature type="transmembrane region" description="Helical" evidence="17">
    <location>
        <begin position="216"/>
        <end position="235"/>
    </location>
</feature>
<evidence type="ECO:0000256" key="7">
    <source>
        <dbReference type="ARBA" id="ARBA00022660"/>
    </source>
</evidence>
<keyword evidence="7 17" id="KW-0679">Respiratory chain</keyword>
<dbReference type="Pfam" id="PF00361">
    <property type="entry name" value="Proton_antipo_M"/>
    <property type="match status" value="1"/>
</dbReference>
<organism evidence="20">
    <name type="scientific">Parcoblatta bolliana</name>
    <dbReference type="NCBI Taxonomy" id="2093443"/>
    <lineage>
        <taxon>Eukaryota</taxon>
        <taxon>Metazoa</taxon>
        <taxon>Ecdysozoa</taxon>
        <taxon>Arthropoda</taxon>
        <taxon>Hexapoda</taxon>
        <taxon>Insecta</taxon>
        <taxon>Pterygota</taxon>
        <taxon>Neoptera</taxon>
        <taxon>Polyneoptera</taxon>
        <taxon>Dictyoptera</taxon>
        <taxon>Blattodea</taxon>
        <taxon>Blaberoidea</taxon>
        <taxon>Blattellidae</taxon>
        <taxon>Parcoblatta</taxon>
    </lineage>
</organism>
<gene>
    <name evidence="20" type="primary">nad4</name>
</gene>
<evidence type="ECO:0000256" key="1">
    <source>
        <dbReference type="ARBA" id="ARBA00003257"/>
    </source>
</evidence>
<feature type="domain" description="NADH:quinone oxidoreductase/Mrp antiporter transmembrane" evidence="18">
    <location>
        <begin position="106"/>
        <end position="390"/>
    </location>
</feature>
<keyword evidence="11 17" id="KW-1133">Transmembrane helix</keyword>
<dbReference type="InterPro" id="IPR000260">
    <property type="entry name" value="NADH4_N"/>
</dbReference>
<feature type="transmembrane region" description="Helical" evidence="17">
    <location>
        <begin position="247"/>
        <end position="265"/>
    </location>
</feature>
<keyword evidence="14 17" id="KW-0496">Mitochondrion</keyword>
<evidence type="ECO:0000256" key="3">
    <source>
        <dbReference type="ARBA" id="ARBA00009025"/>
    </source>
</evidence>
<evidence type="ECO:0000256" key="4">
    <source>
        <dbReference type="ARBA" id="ARBA00012944"/>
    </source>
</evidence>
<evidence type="ECO:0000256" key="13">
    <source>
        <dbReference type="ARBA" id="ARBA00023075"/>
    </source>
</evidence>
<keyword evidence="10 17" id="KW-0249">Electron transport</keyword>
<evidence type="ECO:0000256" key="16">
    <source>
        <dbReference type="ARBA" id="ARBA00049551"/>
    </source>
</evidence>
<dbReference type="GO" id="GO:0008137">
    <property type="term" value="F:NADH dehydrogenase (ubiquinone) activity"/>
    <property type="evidence" value="ECO:0007669"/>
    <property type="project" value="UniProtKB-UniRule"/>
</dbReference>
<geneLocation type="mitochondrion" evidence="20"/>
<feature type="transmembrane region" description="Helical" evidence="17">
    <location>
        <begin position="181"/>
        <end position="204"/>
    </location>
</feature>
<evidence type="ECO:0000259" key="18">
    <source>
        <dbReference type="Pfam" id="PF00361"/>
    </source>
</evidence>
<dbReference type="GO" id="GO:0031966">
    <property type="term" value="C:mitochondrial membrane"/>
    <property type="evidence" value="ECO:0007669"/>
    <property type="project" value="UniProtKB-SubCell"/>
</dbReference>
<evidence type="ECO:0000256" key="17">
    <source>
        <dbReference type="RuleBase" id="RU003297"/>
    </source>
</evidence>
<keyword evidence="9" id="KW-1278">Translocase</keyword>
<dbReference type="PRINTS" id="PR01437">
    <property type="entry name" value="NUOXDRDTASE4"/>
</dbReference>
<feature type="transmembrane region" description="Helical" evidence="17">
    <location>
        <begin position="85"/>
        <end position="106"/>
    </location>
</feature>
<feature type="transmembrane region" description="Helical" evidence="17">
    <location>
        <begin position="301"/>
        <end position="322"/>
    </location>
</feature>
<reference evidence="20" key="1">
    <citation type="journal article" date="2018" name="Mol. Biol. Evol.">
        <title>Transoceanic dispersal and plate tectonics shaped global cockroach distributions: evidence from mitochondrial phylogenomics.</title>
        <authorList>
            <person name="Bourguignon T."/>
            <person name="Qian T."/>
            <person name="Ho S.Y.W."/>
            <person name="Juna F."/>
            <person name="Wang Z."/>
            <person name="Arab D.A."/>
            <person name="Cameron S.L."/>
            <person name="Walker J."/>
            <person name="Rentz D."/>
            <person name="Evans T.A."/>
            <person name="Lo N."/>
        </authorList>
    </citation>
    <scope>NUCLEOTIDE SEQUENCE</scope>
</reference>
<dbReference type="GO" id="GO:0003954">
    <property type="term" value="F:NADH dehydrogenase activity"/>
    <property type="evidence" value="ECO:0007669"/>
    <property type="project" value="TreeGrafter"/>
</dbReference>
<dbReference type="PANTHER" id="PTHR43507:SF20">
    <property type="entry name" value="NADH-UBIQUINONE OXIDOREDUCTASE CHAIN 4"/>
    <property type="match status" value="1"/>
</dbReference>
<dbReference type="EMBL" id="MG882199">
    <property type="protein sequence ID" value="AVN67955.1"/>
    <property type="molecule type" value="Genomic_DNA"/>
</dbReference>
<keyword evidence="12 17" id="KW-0520">NAD</keyword>
<comment type="subcellular location">
    <subcellularLocation>
        <location evidence="2 17">Mitochondrion membrane</location>
        <topology evidence="2 17">Multi-pass membrane protein</topology>
    </subcellularLocation>
</comment>
<feature type="transmembrane region" description="Helical" evidence="17">
    <location>
        <begin position="272"/>
        <end position="295"/>
    </location>
</feature>
<evidence type="ECO:0000256" key="6">
    <source>
        <dbReference type="ARBA" id="ARBA00022448"/>
    </source>
</evidence>
<dbReference type="EC" id="7.1.1.2" evidence="4 17"/>
<protein>
    <recommendedName>
        <fullName evidence="5 17">NADH-ubiquinone oxidoreductase chain 4</fullName>
        <ecNumber evidence="4 17">7.1.1.2</ecNumber>
    </recommendedName>
</protein>
<keyword evidence="6 17" id="KW-0813">Transport</keyword>
<dbReference type="GO" id="GO:0042773">
    <property type="term" value="P:ATP synthesis coupled electron transport"/>
    <property type="evidence" value="ECO:0007669"/>
    <property type="project" value="InterPro"/>
</dbReference>
<name>A0A2P1H8U6_9NEOP</name>
<feature type="transmembrane region" description="Helical" evidence="17">
    <location>
        <begin position="139"/>
        <end position="161"/>
    </location>
</feature>
<feature type="transmembrane region" description="Helical" evidence="17">
    <location>
        <begin position="112"/>
        <end position="132"/>
    </location>
</feature>
<dbReference type="AlphaFoldDB" id="A0A2P1H8U6"/>
<dbReference type="GO" id="GO:0015990">
    <property type="term" value="P:electron transport coupled proton transport"/>
    <property type="evidence" value="ECO:0007669"/>
    <property type="project" value="TreeGrafter"/>
</dbReference>
<proteinExistence type="inferred from homology"/>
<evidence type="ECO:0000256" key="8">
    <source>
        <dbReference type="ARBA" id="ARBA00022692"/>
    </source>
</evidence>
<feature type="transmembrane region" description="Helical" evidence="17">
    <location>
        <begin position="20"/>
        <end position="42"/>
    </location>
</feature>
<comment type="catalytic activity">
    <reaction evidence="16 17">
        <text>a ubiquinone + NADH + 5 H(+)(in) = a ubiquinol + NAD(+) + 4 H(+)(out)</text>
        <dbReference type="Rhea" id="RHEA:29091"/>
        <dbReference type="Rhea" id="RHEA-COMP:9565"/>
        <dbReference type="Rhea" id="RHEA-COMP:9566"/>
        <dbReference type="ChEBI" id="CHEBI:15378"/>
        <dbReference type="ChEBI" id="CHEBI:16389"/>
        <dbReference type="ChEBI" id="CHEBI:17976"/>
        <dbReference type="ChEBI" id="CHEBI:57540"/>
        <dbReference type="ChEBI" id="CHEBI:57945"/>
        <dbReference type="EC" id="7.1.1.2"/>
    </reaction>
</comment>
<accession>A0A2P1H8U6</accession>
<dbReference type="GO" id="GO:0048039">
    <property type="term" value="F:ubiquinone binding"/>
    <property type="evidence" value="ECO:0007669"/>
    <property type="project" value="TreeGrafter"/>
</dbReference>
<feature type="transmembrane region" description="Helical" evidence="17">
    <location>
        <begin position="376"/>
        <end position="401"/>
    </location>
</feature>
<evidence type="ECO:0000256" key="12">
    <source>
        <dbReference type="ARBA" id="ARBA00023027"/>
    </source>
</evidence>
<comment type="function">
    <text evidence="1">Core subunit of the mitochondrial membrane respiratory chain NADH dehydrogenase (Complex I) that is believed to belong to the minimal assembly required for catalysis. Complex I functions in the transfer of electrons from NADH to the respiratory chain. The immediate electron acceptor for the enzyme is believed to be ubiquinone.</text>
</comment>
<dbReference type="InterPro" id="IPR003918">
    <property type="entry name" value="NADH_UbQ_OxRdtase"/>
</dbReference>
<keyword evidence="13 17" id="KW-0830">Ubiquinone</keyword>
<keyword evidence="8 17" id="KW-0812">Transmembrane</keyword>
<evidence type="ECO:0000313" key="20">
    <source>
        <dbReference type="EMBL" id="AVN67955.1"/>
    </source>
</evidence>
<comment type="similarity">
    <text evidence="3 17">Belongs to the complex I subunit 4 family.</text>
</comment>
<dbReference type="InterPro" id="IPR001750">
    <property type="entry name" value="ND/Mrp_TM"/>
</dbReference>
<evidence type="ECO:0000256" key="5">
    <source>
        <dbReference type="ARBA" id="ARBA00021006"/>
    </source>
</evidence>
<evidence type="ECO:0000256" key="14">
    <source>
        <dbReference type="ARBA" id="ARBA00023128"/>
    </source>
</evidence>
<feature type="transmembrane region" description="Helical" evidence="17">
    <location>
        <begin position="422"/>
        <end position="445"/>
    </location>
</feature>
<feature type="transmembrane region" description="Helical" evidence="17">
    <location>
        <begin position="48"/>
        <end position="73"/>
    </location>
</feature>
<sequence length="446" mass="51583">MLKFLMFMLFMIPMCFIYKFWWMVQCLLFLLSFVFMFMFSYYFCWGGISYLFGCDYISFGLILLSLWICVLMIMASESVYRHMYFSSFFLIIVLFLLIMLYCTFSSMNLFSFYLFFESSLIPTLFLILGWGYQPERLQAGIYLLFYTLLASLPMLVCIMYIYNYWGLVDFSLVGIMMNCNIMMYLGMILAFLVKMPMFMVHLWLPKAHVEAPVSGSMILAGVLLKLGGYGLLRVYVMLISMGMKLNYFWISISLVGGVLVSLICMRQTDLKALIAYSSVAHMGIVIGGLMTMFYWGFCGSYTLMIAHGLCSSGLFCLANISYERLGSRSLLINKGLMNFMPSMAMWWFLLSSCNMAAPPSLNLLGEISLLNSLISWSWLTMLMLILLSFFSAAYTLYLFSYSQHGMIYSGIYCCSLGYTREFLLLFLHWFPLNLLILKSDIIMLWM</sequence>
<keyword evidence="15 17" id="KW-0472">Membrane</keyword>